<evidence type="ECO:0008006" key="4">
    <source>
        <dbReference type="Google" id="ProtNLM"/>
    </source>
</evidence>
<comment type="caution">
    <text evidence="2">The sequence shown here is derived from an EMBL/GenBank/DDBJ whole genome shotgun (WGS) entry which is preliminary data.</text>
</comment>
<evidence type="ECO:0000313" key="3">
    <source>
        <dbReference type="Proteomes" id="UP001194746"/>
    </source>
</evidence>
<protein>
    <recommendedName>
        <fullName evidence="4">Heterokaryon incompatibility domain-containing protein</fullName>
    </recommendedName>
</protein>
<proteinExistence type="predicted"/>
<evidence type="ECO:0000313" key="2">
    <source>
        <dbReference type="EMBL" id="KAF9892758.1"/>
    </source>
</evidence>
<feature type="transmembrane region" description="Helical" evidence="1">
    <location>
        <begin position="621"/>
        <end position="644"/>
    </location>
</feature>
<feature type="transmembrane region" description="Helical" evidence="1">
    <location>
        <begin position="163"/>
        <end position="184"/>
    </location>
</feature>
<keyword evidence="1" id="KW-0472">Membrane</keyword>
<name>A0AAD4CVW3_ASPNN</name>
<dbReference type="EMBL" id="VCAU01000011">
    <property type="protein sequence ID" value="KAF9892758.1"/>
    <property type="molecule type" value="Genomic_DNA"/>
</dbReference>
<reference evidence="2" key="1">
    <citation type="journal article" date="2019" name="Beilstein J. Org. Chem.">
        <title>Nanangenines: drimane sesquiterpenoids as the dominant metabolite cohort of a novel Australian fungus, Aspergillus nanangensis.</title>
        <authorList>
            <person name="Lacey H.J."/>
            <person name="Gilchrist C.L.M."/>
            <person name="Crombie A."/>
            <person name="Kalaitzis J.A."/>
            <person name="Vuong D."/>
            <person name="Rutledge P.J."/>
            <person name="Turner P."/>
            <person name="Pitt J.I."/>
            <person name="Lacey E."/>
            <person name="Chooi Y.H."/>
            <person name="Piggott A.M."/>
        </authorList>
    </citation>
    <scope>NUCLEOTIDE SEQUENCE</scope>
    <source>
        <strain evidence="2">MST-FP2251</strain>
    </source>
</reference>
<reference evidence="2" key="2">
    <citation type="submission" date="2020-02" db="EMBL/GenBank/DDBJ databases">
        <authorList>
            <person name="Gilchrist C.L.M."/>
            <person name="Chooi Y.-H."/>
        </authorList>
    </citation>
    <scope>NUCLEOTIDE SEQUENCE</scope>
    <source>
        <strain evidence="2">MST-FP2251</strain>
    </source>
</reference>
<gene>
    <name evidence="2" type="ORF">FE257_001160</name>
</gene>
<keyword evidence="1" id="KW-1133">Transmembrane helix</keyword>
<accession>A0AAD4CVW3</accession>
<sequence>MGIFPEVVSQLLPVRDDDQRKREKNHEHVRRQYDGSYSYRGLFSQYRYRKPYATDDGVELRIRELQAAEEGVDSELKGKFLNFDGEWVDKKSDLDAYYSSTRREPRRLLVQATPESIKKYPLRHWRHRKIKGEVPVVIKLAEFCLNPLGDYIPKEERSIARRMVHWILTPLLTICLGLVIQILLSVDMVLSPWSNNGGSSWAQYQEYENYLWQWPKHAINPLDQRPDDKSSRKKTPGFEASLFSFPRRLVVKNDETGEWEVKETEEIRDKLTGSLPRYVFLSYSPKCFDDSFPVQDYVERAGKAMVKEENENLSKGERPITAFWLDKSCIRSHGNTGQDTTEDVNNICDAVRGAESVYIVLPDDSDYCKHEWGARLWTLPEALLAPTKMRYCFEVNSEFQSDTKLSLTNMYETFWGPSKDLASREISLLVEHFSGTITLSNIQLFAHAVQALACRKVSSRDGTKLQVQGYSQTEVAYAAMGLMAYRITPDPTDNNFQAIARLSLANDSDQLLERMVCLLPKPASSSNPILATDASTGPVANSEELLQNMAMEDQFDSRLWDVSPLCKLVGVGDDPHIPTVILDQCHATPIRWKRFPTITWITELKSFRGFLSARLVRWCCYWINLGFATLWTSIPIAVAIYGPITNSNASNNTPTQVSSILSLQNYYLGMAAYFAIAWVLSLFAPAAIDRISSEATPGSLGQLVGFEGTMDIRRLERIIFGNVHDRLRFTPSCTPLTRDFRDPTYRQAKELDYAALERNLLPGQRLFTIVDLVTNAVSVIAAERPPTVALICGRDGGMLRALLCSWRFENNCLYRETVMRVRSSMYDQTAALTWVKVSLASQGAVARARGVGGAY</sequence>
<feature type="transmembrane region" description="Helical" evidence="1">
    <location>
        <begin position="665"/>
        <end position="688"/>
    </location>
</feature>
<organism evidence="2 3">
    <name type="scientific">Aspergillus nanangensis</name>
    <dbReference type="NCBI Taxonomy" id="2582783"/>
    <lineage>
        <taxon>Eukaryota</taxon>
        <taxon>Fungi</taxon>
        <taxon>Dikarya</taxon>
        <taxon>Ascomycota</taxon>
        <taxon>Pezizomycotina</taxon>
        <taxon>Eurotiomycetes</taxon>
        <taxon>Eurotiomycetidae</taxon>
        <taxon>Eurotiales</taxon>
        <taxon>Aspergillaceae</taxon>
        <taxon>Aspergillus</taxon>
        <taxon>Aspergillus subgen. Circumdati</taxon>
    </lineage>
</organism>
<keyword evidence="1" id="KW-0812">Transmembrane</keyword>
<dbReference type="Proteomes" id="UP001194746">
    <property type="component" value="Unassembled WGS sequence"/>
</dbReference>
<evidence type="ECO:0000256" key="1">
    <source>
        <dbReference type="SAM" id="Phobius"/>
    </source>
</evidence>
<keyword evidence="3" id="KW-1185">Reference proteome</keyword>
<dbReference type="AlphaFoldDB" id="A0AAD4CVW3"/>